<dbReference type="Proteomes" id="UP000559256">
    <property type="component" value="Unassembled WGS sequence"/>
</dbReference>
<dbReference type="AlphaFoldDB" id="A0A8H5CD40"/>
<evidence type="ECO:0000313" key="3">
    <source>
        <dbReference type="Proteomes" id="UP000559256"/>
    </source>
</evidence>
<sequence>MSSRNGSRTEPNENEHIHLLQKVHALLVYLQRVPITLESLFELTPSLLLAILECLLGARLPIEHETRRLLASTSTSKKPTRDIDKATLAKIHAMKLFLETDIVKADVGLSAVDPEKLAEGGWDEVAIVARVLGTLLEGLPKFFDEEGPSICPKMATTMTARHLHQDWHTEDRNRLHLLSFANTSLSLSPLGAFAYSESPEAFATCDCNYSIESHLPSHSHSHFPNPASASPPYASARSLRPLPSTPPRSRPQVGGVRVGASFLRGNTKCFVNS</sequence>
<keyword evidence="3" id="KW-1185">Reference proteome</keyword>
<organism evidence="2 3">
    <name type="scientific">Tetrapyrgos nigripes</name>
    <dbReference type="NCBI Taxonomy" id="182062"/>
    <lineage>
        <taxon>Eukaryota</taxon>
        <taxon>Fungi</taxon>
        <taxon>Dikarya</taxon>
        <taxon>Basidiomycota</taxon>
        <taxon>Agaricomycotina</taxon>
        <taxon>Agaricomycetes</taxon>
        <taxon>Agaricomycetidae</taxon>
        <taxon>Agaricales</taxon>
        <taxon>Marasmiineae</taxon>
        <taxon>Marasmiaceae</taxon>
        <taxon>Tetrapyrgos</taxon>
    </lineage>
</organism>
<feature type="compositionally biased region" description="Low complexity" evidence="1">
    <location>
        <begin position="220"/>
        <end position="242"/>
    </location>
</feature>
<comment type="caution">
    <text evidence="2">The sequence shown here is derived from an EMBL/GenBank/DDBJ whole genome shotgun (WGS) entry which is preliminary data.</text>
</comment>
<protein>
    <submittedName>
        <fullName evidence="2">Uncharacterized protein</fullName>
    </submittedName>
</protein>
<evidence type="ECO:0000256" key="1">
    <source>
        <dbReference type="SAM" id="MobiDB-lite"/>
    </source>
</evidence>
<accession>A0A8H5CD40</accession>
<dbReference type="OrthoDB" id="2596754at2759"/>
<reference evidence="2 3" key="1">
    <citation type="journal article" date="2020" name="ISME J.">
        <title>Uncovering the hidden diversity of litter-decomposition mechanisms in mushroom-forming fungi.</title>
        <authorList>
            <person name="Floudas D."/>
            <person name="Bentzer J."/>
            <person name="Ahren D."/>
            <person name="Johansson T."/>
            <person name="Persson P."/>
            <person name="Tunlid A."/>
        </authorList>
    </citation>
    <scope>NUCLEOTIDE SEQUENCE [LARGE SCALE GENOMIC DNA]</scope>
    <source>
        <strain evidence="2 3">CBS 291.85</strain>
    </source>
</reference>
<proteinExistence type="predicted"/>
<feature type="region of interest" description="Disordered" evidence="1">
    <location>
        <begin position="220"/>
        <end position="255"/>
    </location>
</feature>
<name>A0A8H5CD40_9AGAR</name>
<dbReference type="EMBL" id="JAACJM010000184">
    <property type="protein sequence ID" value="KAF5339515.1"/>
    <property type="molecule type" value="Genomic_DNA"/>
</dbReference>
<evidence type="ECO:0000313" key="2">
    <source>
        <dbReference type="EMBL" id="KAF5339515.1"/>
    </source>
</evidence>
<gene>
    <name evidence="2" type="ORF">D9758_016364</name>
</gene>